<dbReference type="EMBL" id="CP144546">
    <property type="protein sequence ID" value="WVW85220.1"/>
    <property type="molecule type" value="Genomic_DNA"/>
</dbReference>
<dbReference type="Proteomes" id="UP000092730">
    <property type="component" value="Chromosome 6"/>
</dbReference>
<protein>
    <submittedName>
        <fullName evidence="1">Uncharacterized protein</fullName>
    </submittedName>
</protein>
<organism evidence="1">
    <name type="scientific">Kwoniella bestiolae CBS 10118</name>
    <dbReference type="NCBI Taxonomy" id="1296100"/>
    <lineage>
        <taxon>Eukaryota</taxon>
        <taxon>Fungi</taxon>
        <taxon>Dikarya</taxon>
        <taxon>Basidiomycota</taxon>
        <taxon>Agaricomycotina</taxon>
        <taxon>Tremellomycetes</taxon>
        <taxon>Tremellales</taxon>
        <taxon>Cryptococcaceae</taxon>
        <taxon>Kwoniella</taxon>
    </lineage>
</organism>
<evidence type="ECO:0000313" key="3">
    <source>
        <dbReference type="Proteomes" id="UP000092730"/>
    </source>
</evidence>
<reference evidence="2" key="4">
    <citation type="submission" date="2024-02" db="EMBL/GenBank/DDBJ databases">
        <title>Comparative genomics of Cryptococcus and Kwoniella reveals pathogenesis evolution and contrasting modes of karyotype evolution via chromosome fusion or intercentromeric recombination.</title>
        <authorList>
            <person name="Coelho M.A."/>
            <person name="David-Palma M."/>
            <person name="Shea T."/>
            <person name="Bowers K."/>
            <person name="McGinley-Smith S."/>
            <person name="Mohammad A.W."/>
            <person name="Gnirke A."/>
            <person name="Yurkov A.M."/>
            <person name="Nowrousian M."/>
            <person name="Sun S."/>
            <person name="Cuomo C.A."/>
            <person name="Heitman J."/>
        </authorList>
    </citation>
    <scope>NUCLEOTIDE SEQUENCE</scope>
    <source>
        <strain evidence="2">CBS 10118</strain>
    </source>
</reference>
<dbReference type="GeneID" id="30211405"/>
<dbReference type="KEGG" id="kbi:30211405"/>
<keyword evidence="3" id="KW-1185">Reference proteome</keyword>
<evidence type="ECO:0000313" key="1">
    <source>
        <dbReference type="EMBL" id="OCF24020.1"/>
    </source>
</evidence>
<dbReference type="STRING" id="1296100.A0A1B9FZ34"/>
<evidence type="ECO:0000313" key="2">
    <source>
        <dbReference type="EMBL" id="WVW85220.1"/>
    </source>
</evidence>
<reference evidence="1" key="1">
    <citation type="submission" date="2013-07" db="EMBL/GenBank/DDBJ databases">
        <title>The Genome Sequence of Cryptococcus bestiolae CBS10118.</title>
        <authorList>
            <consortium name="The Broad Institute Genome Sequencing Platform"/>
            <person name="Cuomo C."/>
            <person name="Litvintseva A."/>
            <person name="Chen Y."/>
            <person name="Heitman J."/>
            <person name="Sun S."/>
            <person name="Springer D."/>
            <person name="Dromer F."/>
            <person name="Young S.K."/>
            <person name="Zeng Q."/>
            <person name="Gargeya S."/>
            <person name="Fitzgerald M."/>
            <person name="Abouelleil A."/>
            <person name="Alvarado L."/>
            <person name="Berlin A.M."/>
            <person name="Chapman S.B."/>
            <person name="Dewar J."/>
            <person name="Goldberg J."/>
            <person name="Griggs A."/>
            <person name="Gujja S."/>
            <person name="Hansen M."/>
            <person name="Howarth C."/>
            <person name="Imamovic A."/>
            <person name="Larimer J."/>
            <person name="McCowan C."/>
            <person name="Murphy C."/>
            <person name="Pearson M."/>
            <person name="Priest M."/>
            <person name="Roberts A."/>
            <person name="Saif S."/>
            <person name="Shea T."/>
            <person name="Sykes S."/>
            <person name="Wortman J."/>
            <person name="Nusbaum C."/>
            <person name="Birren B."/>
        </authorList>
    </citation>
    <scope>NUCLEOTIDE SEQUENCE [LARGE SCALE GENOMIC DNA]</scope>
    <source>
        <strain evidence="1">CBS 10118</strain>
    </source>
</reference>
<reference evidence="2" key="2">
    <citation type="submission" date="2013-07" db="EMBL/GenBank/DDBJ databases">
        <authorList>
            <consortium name="The Broad Institute Genome Sequencing Platform"/>
            <person name="Cuomo C."/>
            <person name="Litvintseva A."/>
            <person name="Chen Y."/>
            <person name="Heitman J."/>
            <person name="Sun S."/>
            <person name="Springer D."/>
            <person name="Dromer F."/>
            <person name="Young S.K."/>
            <person name="Zeng Q."/>
            <person name="Gargeya S."/>
            <person name="Fitzgerald M."/>
            <person name="Abouelleil A."/>
            <person name="Alvarado L."/>
            <person name="Berlin A.M."/>
            <person name="Chapman S.B."/>
            <person name="Dewar J."/>
            <person name="Goldberg J."/>
            <person name="Griggs A."/>
            <person name="Gujja S."/>
            <person name="Hansen M."/>
            <person name="Howarth C."/>
            <person name="Imamovic A."/>
            <person name="Larimer J."/>
            <person name="McCowan C."/>
            <person name="Murphy C."/>
            <person name="Pearson M."/>
            <person name="Priest M."/>
            <person name="Roberts A."/>
            <person name="Saif S."/>
            <person name="Shea T."/>
            <person name="Sykes S."/>
            <person name="Wortman J."/>
            <person name="Nusbaum C."/>
            <person name="Birren B."/>
        </authorList>
    </citation>
    <scope>NUCLEOTIDE SEQUENCE</scope>
    <source>
        <strain evidence="2">CBS 10118</strain>
    </source>
</reference>
<dbReference type="AlphaFoldDB" id="A0A1B9FZ34"/>
<dbReference type="VEuPathDB" id="FungiDB:I302_07006"/>
<reference evidence="1" key="3">
    <citation type="submission" date="2014-01" db="EMBL/GenBank/DDBJ databases">
        <title>Evolution of pathogenesis and genome organization in the Tremellales.</title>
        <authorList>
            <person name="Cuomo C."/>
            <person name="Litvintseva A."/>
            <person name="Heitman J."/>
            <person name="Chen Y."/>
            <person name="Sun S."/>
            <person name="Springer D."/>
            <person name="Dromer F."/>
            <person name="Young S."/>
            <person name="Zeng Q."/>
            <person name="Chapman S."/>
            <person name="Gujja S."/>
            <person name="Saif S."/>
            <person name="Birren B."/>
        </authorList>
    </citation>
    <scope>NUCLEOTIDE SEQUENCE</scope>
    <source>
        <strain evidence="1">CBS 10118</strain>
    </source>
</reference>
<dbReference type="RefSeq" id="XP_019045090.1">
    <property type="nucleotide sequence ID" value="XM_019193613.1"/>
</dbReference>
<sequence length="327" mass="38024">MTHLYDRKTPRQLTIPELWASWNIMIDQPSREAKLVQGTLDRDTLPTFAFNHENIHSGKTPSIYPIIRTDHDKQSDDTLIKLHNHRSLRLLVIRDIFLLVGDEQGDLPPFMRRKTLKELWEMYHGSDREDMPLGKKLMYAEAAKEVANEHSQDGERMEALDKYKTGWSARLPYHLDAFPAGHIARMQLAKMECKIFNNIMATILEMIKANETRYPKAKKIKLLDIGYRAGVSILGICFAMDVGSLQTTLRRIAQIKSKLDILDTARTCAMPSKEFRKLHDDLIKYCKDRDPDEKLLQFEYKSQDTKMSPVDVLLMMRFMEMGMDMDM</sequence>
<accession>A0A1B9FZ34</accession>
<gene>
    <name evidence="1" type="ORF">I302_07006</name>
    <name evidence="2" type="ORF">I302_107258</name>
</gene>
<proteinExistence type="predicted"/>
<dbReference type="OrthoDB" id="10406640at2759"/>
<name>A0A1B9FZ34_9TREE</name>
<dbReference type="EMBL" id="KI894023">
    <property type="protein sequence ID" value="OCF24020.1"/>
    <property type="molecule type" value="Genomic_DNA"/>
</dbReference>